<protein>
    <submittedName>
        <fullName evidence="1">Uncharacterized protein</fullName>
    </submittedName>
</protein>
<accession>A0ACB1ASN9</accession>
<dbReference type="EMBL" id="CAVMJV010000108">
    <property type="protein sequence ID" value="CAK5100521.1"/>
    <property type="molecule type" value="Genomic_DNA"/>
</dbReference>
<keyword evidence="2" id="KW-1185">Reference proteome</keyword>
<sequence>MNLNVETRHLIIRLIILGIPPVIYLTMNKSIQRDCYRILKKCISSTIQSYKNLHSNAVQPLSRQMNFEREDNQVNMQN</sequence>
<organism evidence="1 2">
    <name type="scientific">Meloidogyne enterolobii</name>
    <name type="common">Root-knot nematode worm</name>
    <name type="synonym">Meloidogyne mayaguensis</name>
    <dbReference type="NCBI Taxonomy" id="390850"/>
    <lineage>
        <taxon>Eukaryota</taxon>
        <taxon>Metazoa</taxon>
        <taxon>Ecdysozoa</taxon>
        <taxon>Nematoda</taxon>
        <taxon>Chromadorea</taxon>
        <taxon>Rhabditida</taxon>
        <taxon>Tylenchina</taxon>
        <taxon>Tylenchomorpha</taxon>
        <taxon>Tylenchoidea</taxon>
        <taxon>Meloidogynidae</taxon>
        <taxon>Meloidogyninae</taxon>
        <taxon>Meloidogyne</taxon>
    </lineage>
</organism>
<evidence type="ECO:0000313" key="2">
    <source>
        <dbReference type="Proteomes" id="UP001497535"/>
    </source>
</evidence>
<reference evidence="1" key="1">
    <citation type="submission" date="2023-11" db="EMBL/GenBank/DDBJ databases">
        <authorList>
            <person name="Poullet M."/>
        </authorList>
    </citation>
    <scope>NUCLEOTIDE SEQUENCE</scope>
    <source>
        <strain evidence="1">E1834</strain>
    </source>
</reference>
<comment type="caution">
    <text evidence="1">The sequence shown here is derived from an EMBL/GenBank/DDBJ whole genome shotgun (WGS) entry which is preliminary data.</text>
</comment>
<proteinExistence type="predicted"/>
<dbReference type="Proteomes" id="UP001497535">
    <property type="component" value="Unassembled WGS sequence"/>
</dbReference>
<gene>
    <name evidence="1" type="ORF">MENTE1834_LOCUS42080</name>
</gene>
<evidence type="ECO:0000313" key="1">
    <source>
        <dbReference type="EMBL" id="CAK5100521.1"/>
    </source>
</evidence>
<name>A0ACB1ASN9_MELEN</name>